<evidence type="ECO:0000313" key="18">
    <source>
        <dbReference type="EMBL" id="MFC6007985.1"/>
    </source>
</evidence>
<dbReference type="InterPro" id="IPR001763">
    <property type="entry name" value="Rhodanese-like_dom"/>
</dbReference>
<evidence type="ECO:0000256" key="9">
    <source>
        <dbReference type="ARBA" id="ARBA00023221"/>
    </source>
</evidence>
<evidence type="ECO:0000256" key="13">
    <source>
        <dbReference type="ARBA" id="ARBA00049723"/>
    </source>
</evidence>
<dbReference type="Pfam" id="PF13450">
    <property type="entry name" value="NAD_binding_8"/>
    <property type="match status" value="1"/>
</dbReference>
<sequence>MTAPAQSVDTDVDVLVVGSGFGGSVAALRLREKGYDVLVVESGRRFADDELAKTSWDLRRFLWAPRLGCFGVQRIHRLPDVVLLAGAGVGGGSLNYANTLYVPPKQFFEDAQWAGITDWADELTPHYDQAARMLGVVTNPCEGVVEQIMRAVADEMGVGHTFRKTPVGVFFGRVGADGQQRREPGVTVPDPFFGGAGPERTGCTECGNCMVGCRVGAKNTLVKNYLALAESIGARVEPLRTVVDVVPLDPGDPSVGYRVTTERTGAWLRKDRRSTTARHVVLAAGTWGTQRLLHRMRAEGRLPALSGRLGVLTRTNSEALLGAMTERVPDGVDLTRGVAITSSFHPDDDTHVENVRYGKGSNAMGLLAGMLVDGGGRVPRVVRSVGLAARHPDVFVRSLSVRRFSERAVIGLVMQSLDNSITVSPRTHRLLGRLGFARTGLTSRQGHGEPNPSWIPVGHSAVRRLAARLQERTGVRTEPGGTLGDLANVPLTAHFLGGCVIGRTPEQGVVDPFLRVHGYPGLHVVDGSTVSANLGVNPSLTITAQAERAMSLWPNAGERDPRPAIDEPYRRVDPVVPSRPAVPADAPGALRWATQRATEAAG</sequence>
<comment type="cofactor">
    <cofactor evidence="1">
        <name>FAD</name>
        <dbReference type="ChEBI" id="CHEBI:57692"/>
    </cofactor>
</comment>
<evidence type="ECO:0000256" key="14">
    <source>
        <dbReference type="ARBA" id="ARBA00049744"/>
    </source>
</evidence>
<evidence type="ECO:0000256" key="16">
    <source>
        <dbReference type="SAM" id="MobiDB-lite"/>
    </source>
</evidence>
<keyword evidence="4" id="KW-0285">Flavoprotein</keyword>
<dbReference type="Pfam" id="PF05199">
    <property type="entry name" value="GMC_oxred_C"/>
    <property type="match status" value="1"/>
</dbReference>
<dbReference type="PANTHER" id="PTHR47470:SF1">
    <property type="entry name" value="FAD-DEPENDENT OXIDOREDUCTASE 2 FAD BINDING DOMAIN-CONTAINING PROTEIN"/>
    <property type="match status" value="1"/>
</dbReference>
<dbReference type="InterPro" id="IPR007867">
    <property type="entry name" value="GMC_OxRtase_C"/>
</dbReference>
<evidence type="ECO:0000256" key="7">
    <source>
        <dbReference type="ARBA" id="ARBA00023098"/>
    </source>
</evidence>
<keyword evidence="9" id="KW-0753">Steroid metabolism</keyword>
<feature type="compositionally biased region" description="Basic and acidic residues" evidence="16">
    <location>
        <begin position="557"/>
        <end position="573"/>
    </location>
</feature>
<evidence type="ECO:0000256" key="6">
    <source>
        <dbReference type="ARBA" id="ARBA00023002"/>
    </source>
</evidence>
<keyword evidence="10" id="KW-0413">Isomerase</keyword>
<evidence type="ECO:0000256" key="15">
    <source>
        <dbReference type="ARBA" id="ARBA00049778"/>
    </source>
</evidence>
<protein>
    <recommendedName>
        <fullName evidence="14">Cholesterol oxidase</fullName>
        <ecNumber evidence="13">1.1.3.6</ecNumber>
        <ecNumber evidence="11">5.3.3.1</ecNumber>
    </recommendedName>
    <alternativeName>
        <fullName evidence="15">Cholesterol isomerase</fullName>
    </alternativeName>
</protein>
<evidence type="ECO:0000256" key="2">
    <source>
        <dbReference type="ARBA" id="ARBA00010790"/>
    </source>
</evidence>
<evidence type="ECO:0000256" key="5">
    <source>
        <dbReference type="ARBA" id="ARBA00022827"/>
    </source>
</evidence>
<keyword evidence="3" id="KW-0153">Cholesterol metabolism</keyword>
<dbReference type="Pfam" id="PF00732">
    <property type="entry name" value="GMC_oxred_N"/>
    <property type="match status" value="1"/>
</dbReference>
<organism evidence="18 19">
    <name type="scientific">Angustibacter luteus</name>
    <dbReference type="NCBI Taxonomy" id="658456"/>
    <lineage>
        <taxon>Bacteria</taxon>
        <taxon>Bacillati</taxon>
        <taxon>Actinomycetota</taxon>
        <taxon>Actinomycetes</taxon>
        <taxon>Kineosporiales</taxon>
        <taxon>Kineosporiaceae</taxon>
    </lineage>
</organism>
<feature type="domain" description="Rhodanese" evidence="17">
    <location>
        <begin position="18"/>
        <end position="55"/>
    </location>
</feature>
<keyword evidence="5" id="KW-0274">FAD</keyword>
<accession>A0ABW1JFN2</accession>
<dbReference type="PROSITE" id="PS50206">
    <property type="entry name" value="RHODANESE_3"/>
    <property type="match status" value="1"/>
</dbReference>
<comment type="similarity">
    <text evidence="2">Belongs to the GMC oxidoreductase family.</text>
</comment>
<keyword evidence="19" id="KW-1185">Reference proteome</keyword>
<evidence type="ECO:0000256" key="1">
    <source>
        <dbReference type="ARBA" id="ARBA00001974"/>
    </source>
</evidence>
<evidence type="ECO:0000256" key="10">
    <source>
        <dbReference type="ARBA" id="ARBA00023235"/>
    </source>
</evidence>
<dbReference type="InterPro" id="IPR052542">
    <property type="entry name" value="Cholesterol_Oxidase"/>
</dbReference>
<dbReference type="Gene3D" id="3.50.50.60">
    <property type="entry name" value="FAD/NAD(P)-binding domain"/>
    <property type="match status" value="3"/>
</dbReference>
<keyword evidence="6" id="KW-0560">Oxidoreductase</keyword>
<dbReference type="InterPro" id="IPR000172">
    <property type="entry name" value="GMC_OxRdtase_N"/>
</dbReference>
<evidence type="ECO:0000259" key="17">
    <source>
        <dbReference type="PROSITE" id="PS50206"/>
    </source>
</evidence>
<dbReference type="EC" id="1.1.3.6" evidence="13"/>
<evidence type="ECO:0000256" key="4">
    <source>
        <dbReference type="ARBA" id="ARBA00022630"/>
    </source>
</evidence>
<evidence type="ECO:0000256" key="3">
    <source>
        <dbReference type="ARBA" id="ARBA00022548"/>
    </source>
</evidence>
<evidence type="ECO:0000256" key="12">
    <source>
        <dbReference type="ARBA" id="ARBA00049645"/>
    </source>
</evidence>
<keyword evidence="8" id="KW-1207">Sterol metabolism</keyword>
<comment type="pathway">
    <text evidence="12">Steroid metabolism; cholesterol degradation.</text>
</comment>
<name>A0ABW1JFN2_9ACTN</name>
<feature type="region of interest" description="Disordered" evidence="16">
    <location>
        <begin position="554"/>
        <end position="587"/>
    </location>
</feature>
<dbReference type="EMBL" id="JBHSRD010000004">
    <property type="protein sequence ID" value="MFC6007985.1"/>
    <property type="molecule type" value="Genomic_DNA"/>
</dbReference>
<reference evidence="19" key="1">
    <citation type="journal article" date="2019" name="Int. J. Syst. Evol. Microbiol.">
        <title>The Global Catalogue of Microorganisms (GCM) 10K type strain sequencing project: providing services to taxonomists for standard genome sequencing and annotation.</title>
        <authorList>
            <consortium name="The Broad Institute Genomics Platform"/>
            <consortium name="The Broad Institute Genome Sequencing Center for Infectious Disease"/>
            <person name="Wu L."/>
            <person name="Ma J."/>
        </authorList>
    </citation>
    <scope>NUCLEOTIDE SEQUENCE [LARGE SCALE GENOMIC DNA]</scope>
    <source>
        <strain evidence="19">KACC 14249</strain>
    </source>
</reference>
<dbReference type="InterPro" id="IPR036188">
    <property type="entry name" value="FAD/NAD-bd_sf"/>
</dbReference>
<dbReference type="RefSeq" id="WP_345715327.1">
    <property type="nucleotide sequence ID" value="NZ_BAABFP010000002.1"/>
</dbReference>
<dbReference type="PANTHER" id="PTHR47470">
    <property type="entry name" value="CHOLESTEROL OXIDASE"/>
    <property type="match status" value="1"/>
</dbReference>
<keyword evidence="7" id="KW-0443">Lipid metabolism</keyword>
<proteinExistence type="inferred from homology"/>
<dbReference type="EC" id="5.3.3.1" evidence="11"/>
<gene>
    <name evidence="18" type="ORF">ACFQDO_12690</name>
</gene>
<evidence type="ECO:0000313" key="19">
    <source>
        <dbReference type="Proteomes" id="UP001596189"/>
    </source>
</evidence>
<evidence type="ECO:0000256" key="8">
    <source>
        <dbReference type="ARBA" id="ARBA00023166"/>
    </source>
</evidence>
<comment type="caution">
    <text evidence="18">The sequence shown here is derived from an EMBL/GenBank/DDBJ whole genome shotgun (WGS) entry which is preliminary data.</text>
</comment>
<evidence type="ECO:0000256" key="11">
    <source>
        <dbReference type="ARBA" id="ARBA00038856"/>
    </source>
</evidence>
<dbReference type="Proteomes" id="UP001596189">
    <property type="component" value="Unassembled WGS sequence"/>
</dbReference>
<dbReference type="SUPFAM" id="SSF51905">
    <property type="entry name" value="FAD/NAD(P)-binding domain"/>
    <property type="match status" value="1"/>
</dbReference>